<evidence type="ECO:0000313" key="11">
    <source>
        <dbReference type="Proteomes" id="UP000619486"/>
    </source>
</evidence>
<dbReference type="RefSeq" id="WP_189204135.1">
    <property type="nucleotide sequence ID" value="NZ_BMQQ01000025.1"/>
</dbReference>
<dbReference type="PROSITE" id="PS51884">
    <property type="entry name" value="CHAPLIN"/>
    <property type="match status" value="1"/>
</dbReference>
<dbReference type="EMBL" id="BMQQ01000025">
    <property type="protein sequence ID" value="GGT52906.1"/>
    <property type="molecule type" value="Genomic_DNA"/>
</dbReference>
<evidence type="ECO:0000256" key="1">
    <source>
        <dbReference type="ARBA" id="ARBA00004191"/>
    </source>
</evidence>
<keyword evidence="4 8" id="KW-0732">Signal</keyword>
<dbReference type="InterPro" id="IPR005528">
    <property type="entry name" value="ChpA-H"/>
</dbReference>
<evidence type="ECO:0000256" key="2">
    <source>
        <dbReference type="ARBA" id="ARBA00022512"/>
    </source>
</evidence>
<keyword evidence="6 7" id="KW-0034">Amyloid</keyword>
<keyword evidence="2" id="KW-0134">Cell wall</keyword>
<gene>
    <name evidence="10" type="ORF">GCM10014713_53600</name>
</gene>
<feature type="chain" id="PRO_5037460303" evidence="8">
    <location>
        <begin position="26"/>
        <end position="78"/>
    </location>
</feature>
<protein>
    <submittedName>
        <fullName evidence="10">Membrane protein</fullName>
    </submittedName>
</protein>
<keyword evidence="5" id="KW-0130">Cell adhesion</keyword>
<comment type="caution">
    <text evidence="10">The sequence shown here is derived from an EMBL/GenBank/DDBJ whole genome shotgun (WGS) entry which is preliminary data.</text>
</comment>
<organism evidence="10 11">
    <name type="scientific">Streptomyces purpureus</name>
    <dbReference type="NCBI Taxonomy" id="1951"/>
    <lineage>
        <taxon>Bacteria</taxon>
        <taxon>Bacillati</taxon>
        <taxon>Actinomycetota</taxon>
        <taxon>Actinomycetes</taxon>
        <taxon>Kitasatosporales</taxon>
        <taxon>Streptomycetaceae</taxon>
        <taxon>Streptomyces</taxon>
    </lineage>
</organism>
<evidence type="ECO:0000313" key="10">
    <source>
        <dbReference type="EMBL" id="GGT52906.1"/>
    </source>
</evidence>
<name>A0A918LU75_9ACTN</name>
<reference evidence="10" key="1">
    <citation type="journal article" date="2014" name="Int. J. Syst. Evol. Microbiol.">
        <title>Complete genome sequence of Corynebacterium casei LMG S-19264T (=DSM 44701T), isolated from a smear-ripened cheese.</title>
        <authorList>
            <consortium name="US DOE Joint Genome Institute (JGI-PGF)"/>
            <person name="Walter F."/>
            <person name="Albersmeier A."/>
            <person name="Kalinowski J."/>
            <person name="Ruckert C."/>
        </authorList>
    </citation>
    <scope>NUCLEOTIDE SEQUENCE</scope>
    <source>
        <strain evidence="10">JCM 3172</strain>
    </source>
</reference>
<proteinExistence type="predicted"/>
<dbReference type="AlphaFoldDB" id="A0A918LU75"/>
<sequence length="78" mass="7487">MLCKKAAVAVAGIVMALGGAAPAVADAGAKGAAVDSSGLLSGNVIQVPIHAQINACGNSINIIGLLNPAYGNVCINSD</sequence>
<keyword evidence="3" id="KW-0964">Secreted</keyword>
<evidence type="ECO:0000256" key="8">
    <source>
        <dbReference type="SAM" id="SignalP"/>
    </source>
</evidence>
<feature type="domain" description="Chaplin" evidence="9">
    <location>
        <begin position="36"/>
        <end position="76"/>
    </location>
</feature>
<evidence type="ECO:0000256" key="7">
    <source>
        <dbReference type="PROSITE-ProRule" id="PRU01232"/>
    </source>
</evidence>
<evidence type="ECO:0000256" key="5">
    <source>
        <dbReference type="ARBA" id="ARBA00022889"/>
    </source>
</evidence>
<comment type="subcellular location">
    <subcellularLocation>
        <location evidence="1">Secreted</location>
        <location evidence="1">Cell wall</location>
    </subcellularLocation>
</comment>
<feature type="signal peptide" evidence="8">
    <location>
        <begin position="1"/>
        <end position="25"/>
    </location>
</feature>
<accession>A0A918LU75</accession>
<dbReference type="GO" id="GO:0007155">
    <property type="term" value="P:cell adhesion"/>
    <property type="evidence" value="ECO:0007669"/>
    <property type="project" value="UniProtKB-KW"/>
</dbReference>
<evidence type="ECO:0000259" key="9">
    <source>
        <dbReference type="PROSITE" id="PS51884"/>
    </source>
</evidence>
<dbReference type="Pfam" id="PF03777">
    <property type="entry name" value="ChpA-C"/>
    <property type="match status" value="1"/>
</dbReference>
<evidence type="ECO:0000256" key="3">
    <source>
        <dbReference type="ARBA" id="ARBA00022525"/>
    </source>
</evidence>
<evidence type="ECO:0000256" key="4">
    <source>
        <dbReference type="ARBA" id="ARBA00022729"/>
    </source>
</evidence>
<reference evidence="10" key="2">
    <citation type="submission" date="2020-09" db="EMBL/GenBank/DDBJ databases">
        <authorList>
            <person name="Sun Q."/>
            <person name="Ohkuma M."/>
        </authorList>
    </citation>
    <scope>NUCLEOTIDE SEQUENCE</scope>
    <source>
        <strain evidence="10">JCM 3172</strain>
    </source>
</reference>
<evidence type="ECO:0000256" key="6">
    <source>
        <dbReference type="ARBA" id="ARBA00023087"/>
    </source>
</evidence>
<keyword evidence="11" id="KW-1185">Reference proteome</keyword>
<dbReference type="Proteomes" id="UP000619486">
    <property type="component" value="Unassembled WGS sequence"/>
</dbReference>